<evidence type="ECO:0008006" key="3">
    <source>
        <dbReference type="Google" id="ProtNLM"/>
    </source>
</evidence>
<evidence type="ECO:0000313" key="2">
    <source>
        <dbReference type="Proteomes" id="UP001295444"/>
    </source>
</evidence>
<keyword evidence="2" id="KW-1185">Reference proteome</keyword>
<dbReference type="EMBL" id="OW240912">
    <property type="protein sequence ID" value="CAH2223530.1"/>
    <property type="molecule type" value="Genomic_DNA"/>
</dbReference>
<organism evidence="1 2">
    <name type="scientific">Pelobates cultripes</name>
    <name type="common">Western spadefoot toad</name>
    <dbReference type="NCBI Taxonomy" id="61616"/>
    <lineage>
        <taxon>Eukaryota</taxon>
        <taxon>Metazoa</taxon>
        <taxon>Chordata</taxon>
        <taxon>Craniata</taxon>
        <taxon>Vertebrata</taxon>
        <taxon>Euteleostomi</taxon>
        <taxon>Amphibia</taxon>
        <taxon>Batrachia</taxon>
        <taxon>Anura</taxon>
        <taxon>Pelobatoidea</taxon>
        <taxon>Pelobatidae</taxon>
        <taxon>Pelobates</taxon>
    </lineage>
</organism>
<proteinExistence type="predicted"/>
<accession>A0AAD1R451</accession>
<dbReference type="Proteomes" id="UP001295444">
    <property type="component" value="Chromosome 01"/>
</dbReference>
<dbReference type="AlphaFoldDB" id="A0AAD1R451"/>
<reference evidence="1" key="1">
    <citation type="submission" date="2022-03" db="EMBL/GenBank/DDBJ databases">
        <authorList>
            <person name="Alioto T."/>
            <person name="Alioto T."/>
            <person name="Gomez Garrido J."/>
        </authorList>
    </citation>
    <scope>NUCLEOTIDE SEQUENCE</scope>
</reference>
<sequence length="52" mass="6299">MALMYANAYMYMYEIQDILAQFGQHIMVYYRYIDDLLVIWKGTQVEAHDMVE</sequence>
<evidence type="ECO:0000313" key="1">
    <source>
        <dbReference type="EMBL" id="CAH2223530.1"/>
    </source>
</evidence>
<protein>
    <recommendedName>
        <fullName evidence="3">Reverse transcriptase domain-containing protein</fullName>
    </recommendedName>
</protein>
<name>A0AAD1R451_PELCU</name>
<gene>
    <name evidence="1" type="ORF">PECUL_23A002529</name>
</gene>